<keyword evidence="10" id="KW-1185">Reference proteome</keyword>
<sequence>MKKPLILIPFLLLALGGGGWLLYQDRLDPDADSARLTLYGDIDVRLVNLAFEVSGRIAELLVVEGARVAPGQVLARLDDRHLILARNMASARVDAQQAELDKRIAGTRPEALAKLRADLEAARATAANAARHAGRTREMQTRNLISPQDVEDAVAAAQAAEAGVKAAQAGLDLGLAGSQAEDIAAAAAQLAALQADLAQAQLNLQHATLITPTAGIVQNRILEPGDMASAQRPVLTIALADPLWARVYLAEPDLGRVKPGQPAMVYSDSFAGKGYPGWVGYIAPSAEFTPKQVQTTELRVDLVYQARVYVCNPDGELRQGMPVTVELDLRAAPLVPPGCAPPASDAGIGG</sequence>
<evidence type="ECO:0000313" key="10">
    <source>
        <dbReference type="Proteomes" id="UP000295717"/>
    </source>
</evidence>
<dbReference type="InterPro" id="IPR058792">
    <property type="entry name" value="Beta-barrel_RND_2"/>
</dbReference>
<dbReference type="Gene3D" id="1.10.287.470">
    <property type="entry name" value="Helix hairpin bin"/>
    <property type="match status" value="1"/>
</dbReference>
<dbReference type="RefSeq" id="WP_132977765.1">
    <property type="nucleotide sequence ID" value="NZ_SMAO01000007.1"/>
</dbReference>
<keyword evidence="5 6" id="KW-0175">Coiled coil</keyword>
<dbReference type="Pfam" id="PF25881">
    <property type="entry name" value="HH_YBHG"/>
    <property type="match status" value="1"/>
</dbReference>
<evidence type="ECO:0000256" key="5">
    <source>
        <dbReference type="ARBA" id="ARBA00023054"/>
    </source>
</evidence>
<dbReference type="InterPro" id="IPR050465">
    <property type="entry name" value="UPF0194_transport"/>
</dbReference>
<dbReference type="Pfam" id="PF25954">
    <property type="entry name" value="Beta-barrel_RND_2"/>
    <property type="match status" value="1"/>
</dbReference>
<dbReference type="SUPFAM" id="SSF111369">
    <property type="entry name" value="HlyD-like secretion proteins"/>
    <property type="match status" value="3"/>
</dbReference>
<feature type="coiled-coil region" evidence="6">
    <location>
        <begin position="183"/>
        <end position="210"/>
    </location>
</feature>
<feature type="domain" description="YbhG-like alpha-helical hairpin" evidence="7">
    <location>
        <begin position="83"/>
        <end position="205"/>
    </location>
</feature>
<organism evidence="9 10">
    <name type="scientific">Thiobaca trueperi</name>
    <dbReference type="NCBI Taxonomy" id="127458"/>
    <lineage>
        <taxon>Bacteria</taxon>
        <taxon>Pseudomonadati</taxon>
        <taxon>Pseudomonadota</taxon>
        <taxon>Gammaproteobacteria</taxon>
        <taxon>Chromatiales</taxon>
        <taxon>Chromatiaceae</taxon>
        <taxon>Thiobaca</taxon>
    </lineage>
</organism>
<name>A0A4R3MTF2_9GAMM</name>
<dbReference type="Gene3D" id="2.40.30.170">
    <property type="match status" value="1"/>
</dbReference>
<comment type="subcellular location">
    <subcellularLocation>
        <location evidence="1">Periplasm</location>
    </subcellularLocation>
</comment>
<keyword evidence="4" id="KW-0574">Periplasm</keyword>
<proteinExistence type="inferred from homology"/>
<keyword evidence="3" id="KW-0732">Signal</keyword>
<feature type="domain" description="CusB-like beta-barrel" evidence="8">
    <location>
        <begin position="242"/>
        <end position="328"/>
    </location>
</feature>
<evidence type="ECO:0000256" key="4">
    <source>
        <dbReference type="ARBA" id="ARBA00022764"/>
    </source>
</evidence>
<evidence type="ECO:0000259" key="7">
    <source>
        <dbReference type="Pfam" id="PF25881"/>
    </source>
</evidence>
<evidence type="ECO:0000256" key="1">
    <source>
        <dbReference type="ARBA" id="ARBA00004418"/>
    </source>
</evidence>
<dbReference type="OrthoDB" id="9813967at2"/>
<comment type="caution">
    <text evidence="9">The sequence shown here is derived from an EMBL/GenBank/DDBJ whole genome shotgun (WGS) entry which is preliminary data.</text>
</comment>
<dbReference type="InterPro" id="IPR059052">
    <property type="entry name" value="HH_YbhG-like"/>
</dbReference>
<evidence type="ECO:0000259" key="8">
    <source>
        <dbReference type="Pfam" id="PF25954"/>
    </source>
</evidence>
<gene>
    <name evidence="9" type="ORF">EDC35_10736</name>
</gene>
<dbReference type="EMBL" id="SMAO01000007">
    <property type="protein sequence ID" value="TCT19708.1"/>
    <property type="molecule type" value="Genomic_DNA"/>
</dbReference>
<accession>A0A4R3MTF2</accession>
<dbReference type="PANTHER" id="PTHR32347:SF29">
    <property type="entry name" value="UPF0194 MEMBRANE PROTEIN YBHG"/>
    <property type="match status" value="1"/>
</dbReference>
<dbReference type="Proteomes" id="UP000295717">
    <property type="component" value="Unassembled WGS sequence"/>
</dbReference>
<dbReference type="PANTHER" id="PTHR32347">
    <property type="entry name" value="EFFLUX SYSTEM COMPONENT YKNX-RELATED"/>
    <property type="match status" value="1"/>
</dbReference>
<dbReference type="AlphaFoldDB" id="A0A4R3MTF2"/>
<protein>
    <submittedName>
        <fullName evidence="9">HlyD family secretion protein</fullName>
    </submittedName>
</protein>
<evidence type="ECO:0000256" key="3">
    <source>
        <dbReference type="ARBA" id="ARBA00022729"/>
    </source>
</evidence>
<comment type="similarity">
    <text evidence="2">Belongs to the UPF0194 family.</text>
</comment>
<dbReference type="Gene3D" id="2.40.50.100">
    <property type="match status" value="2"/>
</dbReference>
<evidence type="ECO:0000313" key="9">
    <source>
        <dbReference type="EMBL" id="TCT19708.1"/>
    </source>
</evidence>
<dbReference type="GO" id="GO:0042597">
    <property type="term" value="C:periplasmic space"/>
    <property type="evidence" value="ECO:0007669"/>
    <property type="project" value="UniProtKB-SubCell"/>
</dbReference>
<evidence type="ECO:0000256" key="6">
    <source>
        <dbReference type="SAM" id="Coils"/>
    </source>
</evidence>
<reference evidence="9 10" key="1">
    <citation type="submission" date="2019-03" db="EMBL/GenBank/DDBJ databases">
        <title>Genomic Encyclopedia of Type Strains, Phase IV (KMG-IV): sequencing the most valuable type-strain genomes for metagenomic binning, comparative biology and taxonomic classification.</title>
        <authorList>
            <person name="Goeker M."/>
        </authorList>
    </citation>
    <scope>NUCLEOTIDE SEQUENCE [LARGE SCALE GENOMIC DNA]</scope>
    <source>
        <strain evidence="9 10">DSM 13587</strain>
    </source>
</reference>
<evidence type="ECO:0000256" key="2">
    <source>
        <dbReference type="ARBA" id="ARBA00010602"/>
    </source>
</evidence>